<dbReference type="PANTHER" id="PTHR42949:SF3">
    <property type="entry name" value="ANAEROBIC GLYCEROL-3-PHOSPHATE DEHYDROGENASE SUBUNIT B"/>
    <property type="match status" value="1"/>
</dbReference>
<reference evidence="3 5" key="1">
    <citation type="submission" date="2015-09" db="EMBL/GenBank/DDBJ databases">
        <authorList>
            <consortium name="Pathogen Informatics"/>
        </authorList>
    </citation>
    <scope>NUCLEOTIDE SEQUENCE [LARGE SCALE GENOMIC DNA]</scope>
    <source>
        <strain evidence="3 5">2789STDY5834966</strain>
    </source>
</reference>
<sequence length="438" mass="47101">MRTLKYDVVVIGGGPAGLAAALKAREKVEKVAVLERNDELGGILNQCIHSGFGLHVFKEELTGPEYAQRYVDMVAETDISCYLNTMVLDVTEDKHVVAMSEDGMLVFEAGSVVLAMGCRERTRGQIRIPGTRPAGVFTAGLAQRYVNLENFKPGSRVVILGSGDIGLIMARRLTLEGIKVVGVYELMPYANGLYRNIKNCLDDFGIPLHLSTTVTKIVGSKRVQAVEVSAVDENLKPIPGTEEIIPCDTVLLSIGLIPENELSKKAGIELNPVTNGPKVDNALETSVKGIFACGNVLHVHDLVDQVTKEAEDAGTYAAEYAAECAAAQQADAAVSTDVETAAEACGTSNAETEIAVIPEGMVRYTVPTRICANRTPVTKIKFRVGRPVETAKIRITSGDKVIFESKKAKKFVPSIMENVNLTAAQLADVQDEIKVTLV</sequence>
<dbReference type="InterPro" id="IPR036188">
    <property type="entry name" value="FAD/NAD-bd_sf"/>
</dbReference>
<dbReference type="RefSeq" id="WP_055182175.1">
    <property type="nucleotide sequence ID" value="NZ_CAUBNB010000052.1"/>
</dbReference>
<dbReference type="InterPro" id="IPR051691">
    <property type="entry name" value="Metab_Enz_Cyan_OpOx_G3PDH"/>
</dbReference>
<dbReference type="EMBL" id="QRQO01000002">
    <property type="protein sequence ID" value="RHN17721.1"/>
    <property type="molecule type" value="Genomic_DNA"/>
</dbReference>
<dbReference type="GO" id="GO:0004355">
    <property type="term" value="F:glutamate synthase (NADPH) activity"/>
    <property type="evidence" value="ECO:0007669"/>
    <property type="project" value="UniProtKB-EC"/>
</dbReference>
<evidence type="ECO:0000313" key="4">
    <source>
        <dbReference type="EMBL" id="RHN17721.1"/>
    </source>
</evidence>
<dbReference type="Gene3D" id="3.50.50.60">
    <property type="entry name" value="FAD/NAD(P)-binding domain"/>
    <property type="match status" value="2"/>
</dbReference>
<name>A0A173RW63_9FIRM</name>
<dbReference type="InterPro" id="IPR023753">
    <property type="entry name" value="FAD/NAD-binding_dom"/>
</dbReference>
<evidence type="ECO:0000256" key="1">
    <source>
        <dbReference type="ARBA" id="ARBA00023002"/>
    </source>
</evidence>
<keyword evidence="1 3" id="KW-0560">Oxidoreductase</keyword>
<dbReference type="Proteomes" id="UP000095390">
    <property type="component" value="Unassembled WGS sequence"/>
</dbReference>
<accession>A0A173RW63</accession>
<dbReference type="PRINTS" id="PR00368">
    <property type="entry name" value="FADPNR"/>
</dbReference>
<protein>
    <submittedName>
        <fullName evidence="4">FAD-dependent oxidoreductase</fullName>
    </submittedName>
    <submittedName>
        <fullName evidence="3">Glutamate synthase [NADPH] small chain</fullName>
        <ecNumber evidence="3">1.4.1.13</ecNumber>
    </submittedName>
</protein>
<dbReference type="Pfam" id="PF07992">
    <property type="entry name" value="Pyr_redox_2"/>
    <property type="match status" value="1"/>
</dbReference>
<evidence type="ECO:0000259" key="2">
    <source>
        <dbReference type="Pfam" id="PF07992"/>
    </source>
</evidence>
<dbReference type="Proteomes" id="UP000283700">
    <property type="component" value="Unassembled WGS sequence"/>
</dbReference>
<dbReference type="PANTHER" id="PTHR42949">
    <property type="entry name" value="ANAEROBIC GLYCEROL-3-PHOSPHATE DEHYDROGENASE SUBUNIT B"/>
    <property type="match status" value="1"/>
</dbReference>
<evidence type="ECO:0000313" key="5">
    <source>
        <dbReference type="Proteomes" id="UP000095390"/>
    </source>
</evidence>
<dbReference type="AlphaFoldDB" id="A0A173RW63"/>
<evidence type="ECO:0000313" key="3">
    <source>
        <dbReference type="EMBL" id="CUM81358.1"/>
    </source>
</evidence>
<reference evidence="4 6" key="2">
    <citation type="submission" date="2018-08" db="EMBL/GenBank/DDBJ databases">
        <title>A genome reference for cultivated species of the human gut microbiota.</title>
        <authorList>
            <person name="Zou Y."/>
            <person name="Xue W."/>
            <person name="Luo G."/>
        </authorList>
    </citation>
    <scope>NUCLEOTIDE SEQUENCE [LARGE SCALE GENOMIC DNA]</scope>
    <source>
        <strain evidence="4 6">AF31-17AC</strain>
    </source>
</reference>
<dbReference type="SUPFAM" id="SSF51905">
    <property type="entry name" value="FAD/NAD(P)-binding domain"/>
    <property type="match status" value="1"/>
</dbReference>
<proteinExistence type="predicted"/>
<dbReference type="EC" id="1.4.1.13" evidence="3"/>
<dbReference type="EMBL" id="CYYC01000003">
    <property type="protein sequence ID" value="CUM81358.1"/>
    <property type="molecule type" value="Genomic_DNA"/>
</dbReference>
<organism evidence="3 5">
    <name type="scientific">Anaerobutyricum hallii</name>
    <dbReference type="NCBI Taxonomy" id="39488"/>
    <lineage>
        <taxon>Bacteria</taxon>
        <taxon>Bacillati</taxon>
        <taxon>Bacillota</taxon>
        <taxon>Clostridia</taxon>
        <taxon>Lachnospirales</taxon>
        <taxon>Lachnospiraceae</taxon>
        <taxon>Anaerobutyricum</taxon>
    </lineage>
</organism>
<feature type="domain" description="FAD/NAD(P)-binding" evidence="2">
    <location>
        <begin position="6"/>
        <end position="302"/>
    </location>
</feature>
<evidence type="ECO:0000313" key="6">
    <source>
        <dbReference type="Proteomes" id="UP000283700"/>
    </source>
</evidence>
<dbReference type="OrthoDB" id="9776839at2"/>
<gene>
    <name evidence="3" type="primary">gltD_1</name>
    <name evidence="4" type="ORF">DWZ29_00830</name>
    <name evidence="3" type="ORF">ERS852578_00409</name>
</gene>
<dbReference type="PRINTS" id="PR00411">
    <property type="entry name" value="PNDRDTASEI"/>
</dbReference>